<dbReference type="PROSITE" id="PS51375">
    <property type="entry name" value="PPR"/>
    <property type="match status" value="1"/>
</dbReference>
<gene>
    <name evidence="2" type="ORF">POTOM_002137</name>
</gene>
<dbReference type="PANTHER" id="PTHR46870">
    <property type="entry name" value="PROTEIN THYLAKOID ASSEMBLY 8-LIKE, CHLOROPLASTIC"/>
    <property type="match status" value="1"/>
</dbReference>
<reference evidence="2" key="1">
    <citation type="journal article" date="2020" name="bioRxiv">
        <title>Hybrid origin of Populus tomentosa Carr. identified through genome sequencing and phylogenomic analysis.</title>
        <authorList>
            <person name="An X."/>
            <person name="Gao K."/>
            <person name="Chen Z."/>
            <person name="Li J."/>
            <person name="Yang X."/>
            <person name="Yang X."/>
            <person name="Zhou J."/>
            <person name="Guo T."/>
            <person name="Zhao T."/>
            <person name="Huang S."/>
            <person name="Miao D."/>
            <person name="Khan W.U."/>
            <person name="Rao P."/>
            <person name="Ye M."/>
            <person name="Lei B."/>
            <person name="Liao W."/>
            <person name="Wang J."/>
            <person name="Ji L."/>
            <person name="Li Y."/>
            <person name="Guo B."/>
            <person name="Mustafa N.S."/>
            <person name="Li S."/>
            <person name="Yun Q."/>
            <person name="Keller S.R."/>
            <person name="Mao J."/>
            <person name="Zhang R."/>
            <person name="Strauss S.H."/>
        </authorList>
    </citation>
    <scope>NUCLEOTIDE SEQUENCE</scope>
    <source>
        <strain evidence="2">GM15</strain>
        <tissue evidence="2">Leaf</tissue>
    </source>
</reference>
<comment type="caution">
    <text evidence="2">The sequence shown here is derived from an EMBL/GenBank/DDBJ whole genome shotgun (WGS) entry which is preliminary data.</text>
</comment>
<feature type="repeat" description="PPR" evidence="1">
    <location>
        <begin position="232"/>
        <end position="266"/>
    </location>
</feature>
<dbReference type="InterPro" id="IPR002885">
    <property type="entry name" value="PPR_rpt"/>
</dbReference>
<name>A0A8X8DJ38_POPTO</name>
<accession>A0A8X8DJ38</accession>
<evidence type="ECO:0000256" key="1">
    <source>
        <dbReference type="PROSITE-ProRule" id="PRU00708"/>
    </source>
</evidence>
<proteinExistence type="predicted"/>
<protein>
    <recommendedName>
        <fullName evidence="4">Pentatricopeptide repeat-containing protein</fullName>
    </recommendedName>
</protein>
<dbReference type="Pfam" id="PF01535">
    <property type="entry name" value="PPR"/>
    <property type="match status" value="2"/>
</dbReference>
<keyword evidence="3" id="KW-1185">Reference proteome</keyword>
<dbReference type="PANTHER" id="PTHR46870:SF1">
    <property type="entry name" value="OS03G0297700 PROTEIN"/>
    <property type="match status" value="1"/>
</dbReference>
<evidence type="ECO:0000313" key="3">
    <source>
        <dbReference type="Proteomes" id="UP000886885"/>
    </source>
</evidence>
<organism evidence="2 3">
    <name type="scientific">Populus tomentosa</name>
    <name type="common">Chinese white poplar</name>
    <dbReference type="NCBI Taxonomy" id="118781"/>
    <lineage>
        <taxon>Eukaryota</taxon>
        <taxon>Viridiplantae</taxon>
        <taxon>Streptophyta</taxon>
        <taxon>Embryophyta</taxon>
        <taxon>Tracheophyta</taxon>
        <taxon>Spermatophyta</taxon>
        <taxon>Magnoliopsida</taxon>
        <taxon>eudicotyledons</taxon>
        <taxon>Gunneridae</taxon>
        <taxon>Pentapetalae</taxon>
        <taxon>rosids</taxon>
        <taxon>fabids</taxon>
        <taxon>Malpighiales</taxon>
        <taxon>Salicaceae</taxon>
        <taxon>Saliceae</taxon>
        <taxon>Populus</taxon>
    </lineage>
</organism>
<evidence type="ECO:0000313" key="2">
    <source>
        <dbReference type="EMBL" id="KAG6792970.1"/>
    </source>
</evidence>
<dbReference type="AlphaFoldDB" id="A0A8X8DJ38"/>
<sequence>MWRLASNFLGRASLSRKPHSLTQKHQFLVFFRCIYNHSASRPSLSIWRRKKEMGKEGLMAAKELKRLQSNPVRLDRFIKSNVSRLLKSDILAVLAEFQRQDQVFLCMKMLICKATFGLVMVKWCQEIVFVLSIGETKGKVLSCWFISKREVVFEWSSTGFEKKMLLSKCVRLASRAASVCILQLYDVVRKEIWYRPDMFFFRDMLMMLARNKKVDEANQVWRDLRREEVLFDQHTFGDIIRAFLDNGLPSKAMDIYEEMRQSPDPPISLPFRVILKGLIPFPELREQVKDDFLELFPDMIVYDPAEDLFEDQERENDREDD</sequence>
<dbReference type="EMBL" id="JAAWWB010000001">
    <property type="protein sequence ID" value="KAG6792970.1"/>
    <property type="molecule type" value="Genomic_DNA"/>
</dbReference>
<dbReference type="Proteomes" id="UP000886885">
    <property type="component" value="Chromosome 1A"/>
</dbReference>
<dbReference type="InterPro" id="IPR044795">
    <property type="entry name" value="THA8L-like"/>
</dbReference>
<dbReference type="OrthoDB" id="411857at2759"/>
<evidence type="ECO:0008006" key="4">
    <source>
        <dbReference type="Google" id="ProtNLM"/>
    </source>
</evidence>